<reference evidence="1" key="1">
    <citation type="journal article" date="2019" name="bioRxiv">
        <title>The Genome of the Zebra Mussel, Dreissena polymorpha: A Resource for Invasive Species Research.</title>
        <authorList>
            <person name="McCartney M.A."/>
            <person name="Auch B."/>
            <person name="Kono T."/>
            <person name="Mallez S."/>
            <person name="Zhang Y."/>
            <person name="Obille A."/>
            <person name="Becker A."/>
            <person name="Abrahante J.E."/>
            <person name="Garbe J."/>
            <person name="Badalamenti J.P."/>
            <person name="Herman A."/>
            <person name="Mangelson H."/>
            <person name="Liachko I."/>
            <person name="Sullivan S."/>
            <person name="Sone E.D."/>
            <person name="Koren S."/>
            <person name="Silverstein K.A.T."/>
            <person name="Beckman K.B."/>
            <person name="Gohl D.M."/>
        </authorList>
    </citation>
    <scope>NUCLEOTIDE SEQUENCE</scope>
    <source>
        <strain evidence="1">Duluth1</strain>
        <tissue evidence="1">Whole animal</tissue>
    </source>
</reference>
<sequence>MDRWVAFSRNQWGPSGISALAILFNLLVKKITHETDKGHHTFISNADGVDLMGDINSELQHTEIEGPCGVEGRTSKNI</sequence>
<reference evidence="1" key="2">
    <citation type="submission" date="2020-11" db="EMBL/GenBank/DDBJ databases">
        <authorList>
            <person name="McCartney M.A."/>
            <person name="Auch B."/>
            <person name="Kono T."/>
            <person name="Mallez S."/>
            <person name="Becker A."/>
            <person name="Gohl D.M."/>
            <person name="Silverstein K.A.T."/>
            <person name="Koren S."/>
            <person name="Bechman K.B."/>
            <person name="Herman A."/>
            <person name="Abrahante J.E."/>
            <person name="Garbe J."/>
        </authorList>
    </citation>
    <scope>NUCLEOTIDE SEQUENCE</scope>
    <source>
        <strain evidence="1">Duluth1</strain>
        <tissue evidence="1">Whole animal</tissue>
    </source>
</reference>
<evidence type="ECO:0000313" key="1">
    <source>
        <dbReference type="EMBL" id="KAH3830264.1"/>
    </source>
</evidence>
<proteinExistence type="predicted"/>
<keyword evidence="2" id="KW-1185">Reference proteome</keyword>
<dbReference type="EMBL" id="JAIWYP010000004">
    <property type="protein sequence ID" value="KAH3830264.1"/>
    <property type="molecule type" value="Genomic_DNA"/>
</dbReference>
<organism evidence="1 2">
    <name type="scientific">Dreissena polymorpha</name>
    <name type="common">Zebra mussel</name>
    <name type="synonym">Mytilus polymorpha</name>
    <dbReference type="NCBI Taxonomy" id="45954"/>
    <lineage>
        <taxon>Eukaryota</taxon>
        <taxon>Metazoa</taxon>
        <taxon>Spiralia</taxon>
        <taxon>Lophotrochozoa</taxon>
        <taxon>Mollusca</taxon>
        <taxon>Bivalvia</taxon>
        <taxon>Autobranchia</taxon>
        <taxon>Heteroconchia</taxon>
        <taxon>Euheterodonta</taxon>
        <taxon>Imparidentia</taxon>
        <taxon>Neoheterodontei</taxon>
        <taxon>Myida</taxon>
        <taxon>Dreissenoidea</taxon>
        <taxon>Dreissenidae</taxon>
        <taxon>Dreissena</taxon>
    </lineage>
</organism>
<dbReference type="AlphaFoldDB" id="A0A9D4HB97"/>
<protein>
    <submittedName>
        <fullName evidence="1">Uncharacterized protein</fullName>
    </submittedName>
</protein>
<comment type="caution">
    <text evidence="1">The sequence shown here is derived from an EMBL/GenBank/DDBJ whole genome shotgun (WGS) entry which is preliminary data.</text>
</comment>
<dbReference type="Proteomes" id="UP000828390">
    <property type="component" value="Unassembled WGS sequence"/>
</dbReference>
<name>A0A9D4HB97_DREPO</name>
<evidence type="ECO:0000313" key="2">
    <source>
        <dbReference type="Proteomes" id="UP000828390"/>
    </source>
</evidence>
<gene>
    <name evidence="1" type="ORF">DPMN_103505</name>
</gene>
<accession>A0A9D4HB97</accession>